<feature type="region of interest" description="Disordered" evidence="1">
    <location>
        <begin position="1"/>
        <end position="212"/>
    </location>
</feature>
<feature type="compositionally biased region" description="Basic and acidic residues" evidence="1">
    <location>
        <begin position="341"/>
        <end position="354"/>
    </location>
</feature>
<feature type="region of interest" description="Disordered" evidence="1">
    <location>
        <begin position="807"/>
        <end position="866"/>
    </location>
</feature>
<feature type="compositionally biased region" description="Basic and acidic residues" evidence="1">
    <location>
        <begin position="188"/>
        <end position="212"/>
    </location>
</feature>
<feature type="compositionally biased region" description="Polar residues" evidence="1">
    <location>
        <begin position="81"/>
        <end position="100"/>
    </location>
</feature>
<gene>
    <name evidence="2" type="ORF">EVG20_g5032</name>
</gene>
<accession>A0A4Y9YY46</accession>
<feature type="compositionally biased region" description="Basic and acidic residues" evidence="1">
    <location>
        <begin position="857"/>
        <end position="866"/>
    </location>
</feature>
<reference evidence="2 3" key="1">
    <citation type="submission" date="2019-02" db="EMBL/GenBank/DDBJ databases">
        <title>Genome sequencing of the rare red list fungi Dentipellis fragilis.</title>
        <authorList>
            <person name="Buettner E."/>
            <person name="Kellner H."/>
        </authorList>
    </citation>
    <scope>NUCLEOTIDE SEQUENCE [LARGE SCALE GENOMIC DNA]</scope>
    <source>
        <strain evidence="2 3">DSM 105465</strain>
    </source>
</reference>
<dbReference type="EMBL" id="SEOQ01000281">
    <property type="protein sequence ID" value="TFY66059.1"/>
    <property type="molecule type" value="Genomic_DNA"/>
</dbReference>
<protein>
    <submittedName>
        <fullName evidence="2">Uncharacterized protein</fullName>
    </submittedName>
</protein>
<feature type="region of interest" description="Disordered" evidence="1">
    <location>
        <begin position="341"/>
        <end position="468"/>
    </location>
</feature>
<organism evidence="2 3">
    <name type="scientific">Dentipellis fragilis</name>
    <dbReference type="NCBI Taxonomy" id="205917"/>
    <lineage>
        <taxon>Eukaryota</taxon>
        <taxon>Fungi</taxon>
        <taxon>Dikarya</taxon>
        <taxon>Basidiomycota</taxon>
        <taxon>Agaricomycotina</taxon>
        <taxon>Agaricomycetes</taxon>
        <taxon>Russulales</taxon>
        <taxon>Hericiaceae</taxon>
        <taxon>Dentipellis</taxon>
    </lineage>
</organism>
<keyword evidence="3" id="KW-1185">Reference proteome</keyword>
<name>A0A4Y9YY46_9AGAM</name>
<feature type="compositionally biased region" description="Low complexity" evidence="1">
    <location>
        <begin position="395"/>
        <end position="438"/>
    </location>
</feature>
<feature type="compositionally biased region" description="Low complexity" evidence="1">
    <location>
        <begin position="582"/>
        <end position="593"/>
    </location>
</feature>
<feature type="non-terminal residue" evidence="2">
    <location>
        <position position="866"/>
    </location>
</feature>
<feature type="region of interest" description="Disordered" evidence="1">
    <location>
        <begin position="664"/>
        <end position="730"/>
    </location>
</feature>
<feature type="region of interest" description="Disordered" evidence="1">
    <location>
        <begin position="577"/>
        <end position="631"/>
    </location>
</feature>
<dbReference type="Proteomes" id="UP000298327">
    <property type="component" value="Unassembled WGS sequence"/>
</dbReference>
<feature type="region of interest" description="Disordered" evidence="1">
    <location>
        <begin position="770"/>
        <end position="789"/>
    </location>
</feature>
<evidence type="ECO:0000256" key="1">
    <source>
        <dbReference type="SAM" id="MobiDB-lite"/>
    </source>
</evidence>
<evidence type="ECO:0000313" key="2">
    <source>
        <dbReference type="EMBL" id="TFY66059.1"/>
    </source>
</evidence>
<feature type="region of interest" description="Disordered" evidence="1">
    <location>
        <begin position="507"/>
        <end position="557"/>
    </location>
</feature>
<feature type="compositionally biased region" description="Pro residues" evidence="1">
    <location>
        <begin position="536"/>
        <end position="548"/>
    </location>
</feature>
<feature type="compositionally biased region" description="Low complexity" evidence="1">
    <location>
        <begin position="449"/>
        <end position="468"/>
    </location>
</feature>
<feature type="compositionally biased region" description="Low complexity" evidence="1">
    <location>
        <begin position="600"/>
        <end position="612"/>
    </location>
</feature>
<comment type="caution">
    <text evidence="2">The sequence shown here is derived from an EMBL/GenBank/DDBJ whole genome shotgun (WGS) entry which is preliminary data.</text>
</comment>
<feature type="compositionally biased region" description="Low complexity" evidence="1">
    <location>
        <begin position="819"/>
        <end position="848"/>
    </location>
</feature>
<evidence type="ECO:0000313" key="3">
    <source>
        <dbReference type="Proteomes" id="UP000298327"/>
    </source>
</evidence>
<proteinExistence type="predicted"/>
<dbReference type="OrthoDB" id="3262497at2759"/>
<dbReference type="AlphaFoldDB" id="A0A4Y9YY46"/>
<sequence length="866" mass="92145">MDDPWRNAWGEPLSTHPASTWSIPPSQPDAEEADLAAPSWSTGLGIEWSEPPDVQGSLWSQNTISDPWSPPANTFEGLTLGRTSSMETPESPDEVTTSGTDGEPPSTDVVHGAVATPTVVSEQEIEHSVPPSPSPDPSLTSSPDAFGTFEIGANADDIDPWPASAAAFGQQPSDQTWGAAWADTAEETPTREDRQQSVDEWEEARRRKEELDRKVPPELLATIFAQVEELSKDAWPEPESPEVEAGWQKTWRRGLDGVEGLDSLRARYVPDMTLPPLKAFNTTFTSKAMAESIKLSRNTMLARNSPMAHFLKARGSTAWESHVKSRVEVVQDEVPAGWRIVPKEKEEKTEEKTKKPGGLLASLWNRRASSVPRETVKVTSPVQADAPRPEPPAPVVRSSSESARSTGSAASKATTPLSAPSVSPTPTVTSTQTTPTTSYSEAGLPSFDSPASAAETPSPPQSSTAVSRFFGRFSRSRVPSTSSPRNSIALSTSDVEFLSDLVPSALDVDEDETKDPQLRGLESLIASKPVDGKLPAPLPPPPPPPQPTSAPSVFNGAHVKTASSDIFASFDILTPEPVSRNLSPTPSAGLSSTPLPPSSTSPFTPSSQPTSPAQHSAHSSLGIEAQEQTASRAAHISLSAFQFDAPKKSPAVSMALPSSSAATMKLSLPPKPVTHSFQAASRSEGPALSLPPPPPPATRSQSSSPFVTSPSSPSKTNDVPPVTKHPSIPLKLFDDDDDFSDFSDFHSSTQAPLTPAFDASFASSASEHFLLPSTSSRPPLALDTPARPSNVIGKASLFDDFSDFVSSPLRSPSPPKLPSKPTLVPLRAPNNSDSRSPSPLRPSPISSLAHRRQGSRALEHQHTLNL</sequence>
<feature type="compositionally biased region" description="Polar residues" evidence="1">
    <location>
        <begin position="57"/>
        <end position="66"/>
    </location>
</feature>
<feature type="compositionally biased region" description="Low complexity" evidence="1">
    <location>
        <begin position="698"/>
        <end position="714"/>
    </location>
</feature>
<dbReference type="STRING" id="205917.A0A4Y9YY46"/>